<evidence type="ECO:0000313" key="8">
    <source>
        <dbReference type="Proteomes" id="UP000247523"/>
    </source>
</evidence>
<dbReference type="SUPFAM" id="SSF56300">
    <property type="entry name" value="Metallo-dependent phosphatases"/>
    <property type="match status" value="1"/>
</dbReference>
<gene>
    <name evidence="7" type="ORF">C8E03_103312</name>
</gene>
<dbReference type="RefSeq" id="WP_110290862.1">
    <property type="nucleotide sequence ID" value="NZ_QICS01000003.1"/>
</dbReference>
<keyword evidence="5" id="KW-0464">Manganese</keyword>
<evidence type="ECO:0000256" key="3">
    <source>
        <dbReference type="ARBA" id="ARBA00022723"/>
    </source>
</evidence>
<reference evidence="7 8" key="1">
    <citation type="submission" date="2018-05" db="EMBL/GenBank/DDBJ databases">
        <title>Genomic Encyclopedia of Type Strains, Phase IV (KMG-IV): sequencing the most valuable type-strain genomes for metagenomic binning, comparative biology and taxonomic classification.</title>
        <authorList>
            <person name="Goeker M."/>
        </authorList>
    </citation>
    <scope>NUCLEOTIDE SEQUENCE [LARGE SCALE GENOMIC DNA]</scope>
    <source>
        <strain evidence="7 8">DSM 28816</strain>
    </source>
</reference>
<dbReference type="InterPro" id="IPR043461">
    <property type="entry name" value="LpxH-like"/>
</dbReference>
<dbReference type="Pfam" id="PF00149">
    <property type="entry name" value="Metallophos"/>
    <property type="match status" value="1"/>
</dbReference>
<organism evidence="7 8">
    <name type="scientific">Lachnotalea glycerini</name>
    <dbReference type="NCBI Taxonomy" id="1763509"/>
    <lineage>
        <taxon>Bacteria</taxon>
        <taxon>Bacillati</taxon>
        <taxon>Bacillota</taxon>
        <taxon>Clostridia</taxon>
        <taxon>Lachnospirales</taxon>
        <taxon>Lachnospiraceae</taxon>
        <taxon>Lachnotalea</taxon>
    </lineage>
</organism>
<dbReference type="PANTHER" id="PTHR34990">
    <property type="entry name" value="UDP-2,3-DIACYLGLUCOSAMINE HYDROLASE-RELATED"/>
    <property type="match status" value="1"/>
</dbReference>
<feature type="domain" description="Calcineurin-like phosphoesterase" evidence="6">
    <location>
        <begin position="24"/>
        <end position="231"/>
    </location>
</feature>
<dbReference type="GO" id="GO:0046872">
    <property type="term" value="F:metal ion binding"/>
    <property type="evidence" value="ECO:0007669"/>
    <property type="project" value="UniProtKB-KW"/>
</dbReference>
<dbReference type="EMBL" id="QICS01000003">
    <property type="protein sequence ID" value="PXV91749.1"/>
    <property type="molecule type" value="Genomic_DNA"/>
</dbReference>
<evidence type="ECO:0000256" key="5">
    <source>
        <dbReference type="ARBA" id="ARBA00023211"/>
    </source>
</evidence>
<dbReference type="InterPro" id="IPR029052">
    <property type="entry name" value="Metallo-depent_PP-like"/>
</dbReference>
<evidence type="ECO:0000256" key="2">
    <source>
        <dbReference type="ARBA" id="ARBA00022519"/>
    </source>
</evidence>
<comment type="caution">
    <text evidence="7">The sequence shown here is derived from an EMBL/GenBank/DDBJ whole genome shotgun (WGS) entry which is preliminary data.</text>
</comment>
<name>A0A318ENQ6_9FIRM</name>
<dbReference type="Gene3D" id="3.60.21.10">
    <property type="match status" value="1"/>
</dbReference>
<accession>A0A318ENQ6</accession>
<proteinExistence type="predicted"/>
<evidence type="ECO:0000313" key="7">
    <source>
        <dbReference type="EMBL" id="PXV91749.1"/>
    </source>
</evidence>
<evidence type="ECO:0000259" key="6">
    <source>
        <dbReference type="Pfam" id="PF00149"/>
    </source>
</evidence>
<dbReference type="InterPro" id="IPR004843">
    <property type="entry name" value="Calcineurin-like_PHP"/>
</dbReference>
<dbReference type="GO" id="GO:0008758">
    <property type="term" value="F:UDP-2,3-diacylglucosamine hydrolase activity"/>
    <property type="evidence" value="ECO:0007669"/>
    <property type="project" value="TreeGrafter"/>
</dbReference>
<dbReference type="AlphaFoldDB" id="A0A318ENQ6"/>
<dbReference type="PANTHER" id="PTHR34990:SF2">
    <property type="entry name" value="BLL8164 PROTEIN"/>
    <property type="match status" value="1"/>
</dbReference>
<dbReference type="Proteomes" id="UP000247523">
    <property type="component" value="Unassembled WGS sequence"/>
</dbReference>
<evidence type="ECO:0000256" key="4">
    <source>
        <dbReference type="ARBA" id="ARBA00023136"/>
    </source>
</evidence>
<protein>
    <submittedName>
        <fullName evidence="7">UDP-2,3-diacylglucosamine pyrophosphatase LpxH</fullName>
    </submittedName>
</protein>
<sequence>MFINKKLNKLYHQSRVIMFDSSSKFIILSDCHRGQGNHSDNFLPNQNIFYAALDYYYHNNYTYIEIGDGDELWENRNIDDIIQAHTDAFQLMSKFYYSNRLYMLYGNHDMVKRNKKFCNNSFCNYYNKTDDYKVPLFPEISVYESLLLKNKQSSIEIFLIHGHQGDLLNDTLWLVGRWLVRYIWQPIEQIGFTAPANGARTYKSKNKIEEALSQYANSANTILIAGHTHRPAFSPPGEALYFNDGSCVHPSCITGIEICNDEISLIKWSVKPNNHNILFITKDILDGPINLNLYF</sequence>
<keyword evidence="4" id="KW-0472">Membrane</keyword>
<keyword evidence="2" id="KW-0997">Cell inner membrane</keyword>
<keyword evidence="1" id="KW-1003">Cell membrane</keyword>
<keyword evidence="3" id="KW-0479">Metal-binding</keyword>
<dbReference type="GO" id="GO:0016020">
    <property type="term" value="C:membrane"/>
    <property type="evidence" value="ECO:0007669"/>
    <property type="project" value="GOC"/>
</dbReference>
<dbReference type="GO" id="GO:0009245">
    <property type="term" value="P:lipid A biosynthetic process"/>
    <property type="evidence" value="ECO:0007669"/>
    <property type="project" value="TreeGrafter"/>
</dbReference>
<evidence type="ECO:0000256" key="1">
    <source>
        <dbReference type="ARBA" id="ARBA00022475"/>
    </source>
</evidence>